<evidence type="ECO:0000256" key="3">
    <source>
        <dbReference type="ARBA" id="ARBA00022475"/>
    </source>
</evidence>
<dbReference type="Gene3D" id="1.10.3720.10">
    <property type="entry name" value="MetI-like"/>
    <property type="match status" value="1"/>
</dbReference>
<reference evidence="9" key="1">
    <citation type="submission" date="2023-07" db="EMBL/GenBank/DDBJ databases">
        <title>Functional and genomic diversity of the sorghum phyllosphere microbiome.</title>
        <authorList>
            <person name="Shade A."/>
        </authorList>
    </citation>
    <scope>NUCLEOTIDE SEQUENCE</scope>
    <source>
        <strain evidence="9">SORGH_AS_1067</strain>
    </source>
</reference>
<dbReference type="RefSeq" id="WP_307198450.1">
    <property type="nucleotide sequence ID" value="NZ_JAUTAN010000001.1"/>
</dbReference>
<feature type="transmembrane region" description="Helical" evidence="7">
    <location>
        <begin position="7"/>
        <end position="25"/>
    </location>
</feature>
<dbReference type="Pfam" id="PF00528">
    <property type="entry name" value="BPD_transp_1"/>
    <property type="match status" value="1"/>
</dbReference>
<keyword evidence="5 7" id="KW-1133">Transmembrane helix</keyword>
<dbReference type="Pfam" id="PF19300">
    <property type="entry name" value="BPD_transp_1_N"/>
    <property type="match status" value="1"/>
</dbReference>
<evidence type="ECO:0000256" key="6">
    <source>
        <dbReference type="ARBA" id="ARBA00023136"/>
    </source>
</evidence>
<dbReference type="InterPro" id="IPR035906">
    <property type="entry name" value="MetI-like_sf"/>
</dbReference>
<protein>
    <submittedName>
        <fullName evidence="9">Peptide/nickel transport system permease protein</fullName>
    </submittedName>
</protein>
<keyword evidence="6 7" id="KW-0472">Membrane</keyword>
<dbReference type="PANTHER" id="PTHR43163:SF6">
    <property type="entry name" value="DIPEPTIDE TRANSPORT SYSTEM PERMEASE PROTEIN DPPB-RELATED"/>
    <property type="match status" value="1"/>
</dbReference>
<accession>A0AAJ1U4G8</accession>
<evidence type="ECO:0000313" key="9">
    <source>
        <dbReference type="EMBL" id="MDQ1103002.1"/>
    </source>
</evidence>
<proteinExistence type="inferred from homology"/>
<dbReference type="AlphaFoldDB" id="A0AAJ1U4G8"/>
<keyword evidence="4 7" id="KW-0812">Transmembrane</keyword>
<evidence type="ECO:0000256" key="7">
    <source>
        <dbReference type="RuleBase" id="RU363032"/>
    </source>
</evidence>
<dbReference type="InterPro" id="IPR045621">
    <property type="entry name" value="BPD_transp_1_N"/>
</dbReference>
<comment type="caution">
    <text evidence="9">The sequence shown here is derived from an EMBL/GenBank/DDBJ whole genome shotgun (WGS) entry which is preliminary data.</text>
</comment>
<feature type="domain" description="ABC transmembrane type-1" evidence="8">
    <location>
        <begin position="96"/>
        <end position="297"/>
    </location>
</feature>
<dbReference type="SUPFAM" id="SSF161098">
    <property type="entry name" value="MetI-like"/>
    <property type="match status" value="1"/>
</dbReference>
<feature type="transmembrane region" description="Helical" evidence="7">
    <location>
        <begin position="102"/>
        <end position="124"/>
    </location>
</feature>
<evidence type="ECO:0000259" key="8">
    <source>
        <dbReference type="PROSITE" id="PS50928"/>
    </source>
</evidence>
<comment type="similarity">
    <text evidence="7">Belongs to the binding-protein-dependent transport system permease family.</text>
</comment>
<evidence type="ECO:0000256" key="4">
    <source>
        <dbReference type="ARBA" id="ARBA00022692"/>
    </source>
</evidence>
<keyword evidence="2 7" id="KW-0813">Transport</keyword>
<keyword evidence="3" id="KW-1003">Cell membrane</keyword>
<evidence type="ECO:0000256" key="1">
    <source>
        <dbReference type="ARBA" id="ARBA00004651"/>
    </source>
</evidence>
<dbReference type="PROSITE" id="PS50928">
    <property type="entry name" value="ABC_TM1"/>
    <property type="match status" value="1"/>
</dbReference>
<dbReference type="GO" id="GO:0005886">
    <property type="term" value="C:plasma membrane"/>
    <property type="evidence" value="ECO:0007669"/>
    <property type="project" value="UniProtKB-SubCell"/>
</dbReference>
<evidence type="ECO:0000313" key="10">
    <source>
        <dbReference type="Proteomes" id="UP001239215"/>
    </source>
</evidence>
<dbReference type="PANTHER" id="PTHR43163">
    <property type="entry name" value="DIPEPTIDE TRANSPORT SYSTEM PERMEASE PROTEIN DPPB-RELATED"/>
    <property type="match status" value="1"/>
</dbReference>
<feature type="transmembrane region" description="Helical" evidence="7">
    <location>
        <begin position="172"/>
        <end position="194"/>
    </location>
</feature>
<evidence type="ECO:0000256" key="2">
    <source>
        <dbReference type="ARBA" id="ARBA00022448"/>
    </source>
</evidence>
<sequence length="310" mass="32599">MRRLGYLVLLLWVVYTATFVLVYALPSDPVALMVERRSGGAGGLAPDQLAALREAYGTDRSLLERYGATLGAFVVGDLGTSFEHGQPVTALLAAAAPATLELAAAGFALATLIAVTLALVTSYRPDGWVHRLLHDVPAIAAGIPAFWLALLLMQVFAYSLGWFPATRGTGPAALVLPALALAVPVSAPLAIVLVRTLDATWRSDFVLLLQARGLPRRSVFWAHVVRGSLLPFVTLLGLTVGGVLVGTVVTETVFARAGLGRLLVGAVESQDAPVVLALAVLGAVVFGLANLAVDLLYPLLDPRLGRRESR</sequence>
<name>A0AAJ1U4G8_9ACTN</name>
<comment type="subcellular location">
    <subcellularLocation>
        <location evidence="1 7">Cell membrane</location>
        <topology evidence="1 7">Multi-pass membrane protein</topology>
    </subcellularLocation>
</comment>
<organism evidence="9 10">
    <name type="scientific">Nocardioides zeae</name>
    <dbReference type="NCBI Taxonomy" id="1457234"/>
    <lineage>
        <taxon>Bacteria</taxon>
        <taxon>Bacillati</taxon>
        <taxon>Actinomycetota</taxon>
        <taxon>Actinomycetes</taxon>
        <taxon>Propionibacteriales</taxon>
        <taxon>Nocardioidaceae</taxon>
        <taxon>Nocardioides</taxon>
    </lineage>
</organism>
<dbReference type="Proteomes" id="UP001239215">
    <property type="component" value="Unassembled WGS sequence"/>
</dbReference>
<feature type="transmembrane region" description="Helical" evidence="7">
    <location>
        <begin position="274"/>
        <end position="300"/>
    </location>
</feature>
<feature type="transmembrane region" description="Helical" evidence="7">
    <location>
        <begin position="136"/>
        <end position="160"/>
    </location>
</feature>
<evidence type="ECO:0000256" key="5">
    <source>
        <dbReference type="ARBA" id="ARBA00022989"/>
    </source>
</evidence>
<gene>
    <name evidence="9" type="ORF">QE405_000286</name>
</gene>
<feature type="transmembrane region" description="Helical" evidence="7">
    <location>
        <begin position="229"/>
        <end position="254"/>
    </location>
</feature>
<dbReference type="GO" id="GO:0055085">
    <property type="term" value="P:transmembrane transport"/>
    <property type="evidence" value="ECO:0007669"/>
    <property type="project" value="InterPro"/>
</dbReference>
<dbReference type="InterPro" id="IPR000515">
    <property type="entry name" value="MetI-like"/>
</dbReference>
<dbReference type="EMBL" id="JAUTAN010000001">
    <property type="protein sequence ID" value="MDQ1103002.1"/>
    <property type="molecule type" value="Genomic_DNA"/>
</dbReference>